<organism evidence="1 2">
    <name type="scientific">Gossypium darwinii</name>
    <name type="common">Darwin's cotton</name>
    <name type="synonym">Gossypium barbadense var. darwinii</name>
    <dbReference type="NCBI Taxonomy" id="34276"/>
    <lineage>
        <taxon>Eukaryota</taxon>
        <taxon>Viridiplantae</taxon>
        <taxon>Streptophyta</taxon>
        <taxon>Embryophyta</taxon>
        <taxon>Tracheophyta</taxon>
        <taxon>Spermatophyta</taxon>
        <taxon>Magnoliopsida</taxon>
        <taxon>eudicotyledons</taxon>
        <taxon>Gunneridae</taxon>
        <taxon>Pentapetalae</taxon>
        <taxon>rosids</taxon>
        <taxon>malvids</taxon>
        <taxon>Malvales</taxon>
        <taxon>Malvaceae</taxon>
        <taxon>Malvoideae</taxon>
        <taxon>Gossypium</taxon>
    </lineage>
</organism>
<proteinExistence type="predicted"/>
<accession>A0A5D2HEN8</accession>
<protein>
    <submittedName>
        <fullName evidence="1">Uncharacterized protein</fullName>
    </submittedName>
</protein>
<evidence type="ECO:0000313" key="2">
    <source>
        <dbReference type="Proteomes" id="UP000323506"/>
    </source>
</evidence>
<reference evidence="1 2" key="1">
    <citation type="submission" date="2019-06" db="EMBL/GenBank/DDBJ databases">
        <title>WGS assembly of Gossypium darwinii.</title>
        <authorList>
            <person name="Chen Z.J."/>
            <person name="Sreedasyam A."/>
            <person name="Ando A."/>
            <person name="Song Q."/>
            <person name="De L."/>
            <person name="Hulse-Kemp A."/>
            <person name="Ding M."/>
            <person name="Ye W."/>
            <person name="Kirkbride R."/>
            <person name="Jenkins J."/>
            <person name="Plott C."/>
            <person name="Lovell J."/>
            <person name="Lin Y.-M."/>
            <person name="Vaughn R."/>
            <person name="Liu B."/>
            <person name="Li W."/>
            <person name="Simpson S."/>
            <person name="Scheffler B."/>
            <person name="Saski C."/>
            <person name="Grover C."/>
            <person name="Hu G."/>
            <person name="Conover J."/>
            <person name="Carlson J."/>
            <person name="Shu S."/>
            <person name="Boston L."/>
            <person name="Williams M."/>
            <person name="Peterson D."/>
            <person name="Mcgee K."/>
            <person name="Jones D."/>
            <person name="Wendel J."/>
            <person name="Stelly D."/>
            <person name="Grimwood J."/>
            <person name="Schmutz J."/>
        </authorList>
    </citation>
    <scope>NUCLEOTIDE SEQUENCE [LARGE SCALE GENOMIC DNA]</scope>
    <source>
        <strain evidence="1">1808015.09</strain>
    </source>
</reference>
<evidence type="ECO:0000313" key="1">
    <source>
        <dbReference type="EMBL" id="TYH28588.1"/>
    </source>
</evidence>
<dbReference type="AlphaFoldDB" id="A0A5D2HEN8"/>
<dbReference type="Proteomes" id="UP000323506">
    <property type="component" value="Chromosome A02"/>
</dbReference>
<dbReference type="EMBL" id="CM017689">
    <property type="protein sequence ID" value="TYH28588.1"/>
    <property type="molecule type" value="Genomic_DNA"/>
</dbReference>
<name>A0A5D2HEN8_GOSDA</name>
<gene>
    <name evidence="1" type="ORF">ES288_A02G155200v1</name>
</gene>
<sequence length="80" mass="8854">MLINALMGEKGTLRSLNTWTVTAQPRNRWTTVSSASQHTGQRFSTATLLATRLLRKVLNSEFWVVSSSSVTTPPLLVSHL</sequence>
<keyword evidence="2" id="KW-1185">Reference proteome</keyword>